<dbReference type="EMBL" id="RDSR01000013">
    <property type="protein sequence ID" value="RNE62188.1"/>
    <property type="molecule type" value="Genomic_DNA"/>
</dbReference>
<protein>
    <recommendedName>
        <fullName evidence="3">Adenylate/guanylate cyclase domain-containing protein</fullName>
    </recommendedName>
</protein>
<accession>A0A3M8LCH0</accession>
<evidence type="ECO:0000313" key="1">
    <source>
        <dbReference type="EMBL" id="RNE62188.1"/>
    </source>
</evidence>
<proteinExistence type="predicted"/>
<dbReference type="AlphaFoldDB" id="A0A3M8LCH0"/>
<dbReference type="Proteomes" id="UP000279859">
    <property type="component" value="Unassembled WGS sequence"/>
</dbReference>
<evidence type="ECO:0008006" key="3">
    <source>
        <dbReference type="Google" id="ProtNLM"/>
    </source>
</evidence>
<dbReference type="InterPro" id="IPR029787">
    <property type="entry name" value="Nucleotide_cyclase"/>
</dbReference>
<gene>
    <name evidence="1" type="ORF">EEJ31_08875</name>
</gene>
<sequence>MEKRTQAKIDTEPKVVLKDVDTFDVNDLEIGPTWHRLTDIVAVVFDLKSSTNLEKGRTAEGTASIYDAGIGGVVRTLNDFGADFVDIQGDGGFGLFWGPQAYVKAMCAAITIHTFSSKFEAQLEAKWDEVPATGFKVGLSSGPVMVKRVGLERHLDMQEPVWAGRPVNYAAKAAQQADPERIYVTGSIWDQISQNDYLAFSCGCRGGLAKEAPPALLWNPIRLDKIPDAQKFGLSLESNWCDLHGELFCNQILSGATRRTDIPLEARNARDSLTEGTDFQAAVAERRVEREQRFTELVGLRERAR</sequence>
<keyword evidence="2" id="KW-1185">Reference proteome</keyword>
<reference evidence="1 2" key="1">
    <citation type="submission" date="2018-11" db="EMBL/GenBank/DDBJ databases">
        <title>Cryobacterium sp. nov., isolated from rhizosphere soil of lettuce.</title>
        <authorList>
            <person name="Wang Y."/>
        </authorList>
    </citation>
    <scope>NUCLEOTIDE SEQUENCE [LARGE SCALE GENOMIC DNA]</scope>
    <source>
        <strain evidence="1 2">NEAU-85</strain>
    </source>
</reference>
<dbReference type="RefSeq" id="WP_123045953.1">
    <property type="nucleotide sequence ID" value="NZ_RDSR01000013.1"/>
</dbReference>
<name>A0A3M8LCH0_9MICO</name>
<evidence type="ECO:0000313" key="2">
    <source>
        <dbReference type="Proteomes" id="UP000279859"/>
    </source>
</evidence>
<dbReference type="Gene3D" id="3.30.70.1230">
    <property type="entry name" value="Nucleotide cyclase"/>
    <property type="match status" value="1"/>
</dbReference>
<comment type="caution">
    <text evidence="1">The sequence shown here is derived from an EMBL/GenBank/DDBJ whole genome shotgun (WGS) entry which is preliminary data.</text>
</comment>
<organism evidence="1 2">
    <name type="scientific">Cryobacterium tepidiphilum</name>
    <dbReference type="NCBI Taxonomy" id="2486026"/>
    <lineage>
        <taxon>Bacteria</taxon>
        <taxon>Bacillati</taxon>
        <taxon>Actinomycetota</taxon>
        <taxon>Actinomycetes</taxon>
        <taxon>Micrococcales</taxon>
        <taxon>Microbacteriaceae</taxon>
        <taxon>Cryobacterium</taxon>
    </lineage>
</organism>
<dbReference type="OrthoDB" id="4162550at2"/>
<dbReference type="SUPFAM" id="SSF55073">
    <property type="entry name" value="Nucleotide cyclase"/>
    <property type="match status" value="1"/>
</dbReference>